<keyword evidence="4" id="KW-0479">Metal-binding</keyword>
<evidence type="ECO:0000256" key="14">
    <source>
        <dbReference type="PROSITE-ProRule" id="PRU00146"/>
    </source>
</evidence>
<reference evidence="18" key="1">
    <citation type="submission" date="2023-06" db="EMBL/GenBank/DDBJ databases">
        <title>Male Hemibagrus guttatus genome.</title>
        <authorList>
            <person name="Bian C."/>
        </authorList>
    </citation>
    <scope>NUCLEOTIDE SEQUENCE</scope>
    <source>
        <strain evidence="18">Male_cb2023</strain>
        <tissue evidence="18">Muscle</tissue>
    </source>
</reference>
<dbReference type="InterPro" id="IPR013083">
    <property type="entry name" value="Znf_RING/FYVE/PHD"/>
</dbReference>
<feature type="compositionally biased region" description="Basic and acidic residues" evidence="15">
    <location>
        <begin position="485"/>
        <end position="499"/>
    </location>
</feature>
<dbReference type="Gene3D" id="3.30.40.10">
    <property type="entry name" value="Zinc/RING finger domain, C3HC4 (zinc finger)"/>
    <property type="match status" value="1"/>
</dbReference>
<dbReference type="Pfam" id="PF00628">
    <property type="entry name" value="PHD"/>
    <property type="match status" value="1"/>
</dbReference>
<proteinExistence type="inferred from homology"/>
<feature type="compositionally biased region" description="Low complexity" evidence="15">
    <location>
        <begin position="693"/>
        <end position="704"/>
    </location>
</feature>
<dbReference type="Pfam" id="PF00439">
    <property type="entry name" value="Bromodomain"/>
    <property type="match status" value="1"/>
</dbReference>
<dbReference type="InterPro" id="IPR011011">
    <property type="entry name" value="Znf_FYVE_PHD"/>
</dbReference>
<dbReference type="PROSITE" id="PS50014">
    <property type="entry name" value="BROMODOMAIN_2"/>
    <property type="match status" value="1"/>
</dbReference>
<keyword evidence="6" id="KW-0862">Zinc</keyword>
<feature type="compositionally biased region" description="Acidic residues" evidence="15">
    <location>
        <begin position="608"/>
        <end position="644"/>
    </location>
</feature>
<dbReference type="Pfam" id="PF15613">
    <property type="entry name" value="WSD"/>
    <property type="match status" value="1"/>
</dbReference>
<feature type="compositionally biased region" description="Basic and acidic residues" evidence="15">
    <location>
        <begin position="240"/>
        <end position="249"/>
    </location>
</feature>
<feature type="region of interest" description="Disordered" evidence="15">
    <location>
        <begin position="221"/>
        <end position="253"/>
    </location>
</feature>
<evidence type="ECO:0000256" key="10">
    <source>
        <dbReference type="ARBA" id="ARBA00023163"/>
    </source>
</evidence>
<keyword evidence="9 13" id="KW-0103">Bromodomain</keyword>
<dbReference type="EMBL" id="JAUCMX010000008">
    <property type="protein sequence ID" value="KAK3538113.1"/>
    <property type="molecule type" value="Genomic_DNA"/>
</dbReference>
<dbReference type="PRINTS" id="PR00503">
    <property type="entry name" value="BROMODOMAIN"/>
</dbReference>
<dbReference type="CDD" id="cd15627">
    <property type="entry name" value="PHD_BAZ1A"/>
    <property type="match status" value="1"/>
</dbReference>
<dbReference type="InterPro" id="IPR028941">
    <property type="entry name" value="WHIM2_dom"/>
</dbReference>
<feature type="domain" description="Bromo" evidence="16">
    <location>
        <begin position="801"/>
        <end position="871"/>
    </location>
</feature>
<evidence type="ECO:0000256" key="2">
    <source>
        <dbReference type="ARBA" id="ARBA00007444"/>
    </source>
</evidence>
<keyword evidence="10" id="KW-0804">Transcription</keyword>
<feature type="compositionally biased region" description="Low complexity" evidence="15">
    <location>
        <begin position="717"/>
        <end position="727"/>
    </location>
</feature>
<dbReference type="GO" id="GO:0006338">
    <property type="term" value="P:chromatin remodeling"/>
    <property type="evidence" value="ECO:0007669"/>
    <property type="project" value="InterPro"/>
</dbReference>
<dbReference type="PROSITE" id="PS01359">
    <property type="entry name" value="ZF_PHD_1"/>
    <property type="match status" value="1"/>
</dbReference>
<dbReference type="InterPro" id="IPR036427">
    <property type="entry name" value="Bromodomain-like_sf"/>
</dbReference>
<keyword evidence="19" id="KW-1185">Reference proteome</keyword>
<dbReference type="Proteomes" id="UP001274896">
    <property type="component" value="Unassembled WGS sequence"/>
</dbReference>
<keyword evidence="8" id="KW-0175">Coiled coil</keyword>
<gene>
    <name evidence="18" type="ORF">QTP70_030027</name>
</gene>
<feature type="domain" description="PHD-type" evidence="17">
    <location>
        <begin position="543"/>
        <end position="593"/>
    </location>
</feature>
<evidence type="ECO:0000256" key="8">
    <source>
        <dbReference type="ARBA" id="ARBA00023054"/>
    </source>
</evidence>
<dbReference type="Pfam" id="PF15612">
    <property type="entry name" value="WHIM1"/>
    <property type="match status" value="1"/>
</dbReference>
<evidence type="ECO:0000256" key="13">
    <source>
        <dbReference type="PROSITE-ProRule" id="PRU00035"/>
    </source>
</evidence>
<dbReference type="GO" id="GO:0031445">
    <property type="term" value="P:regulation of heterochromatin formation"/>
    <property type="evidence" value="ECO:0007669"/>
    <property type="project" value="TreeGrafter"/>
</dbReference>
<evidence type="ECO:0000256" key="3">
    <source>
        <dbReference type="ARBA" id="ARBA00022553"/>
    </source>
</evidence>
<name>A0AAE0R1C3_9TELE</name>
<dbReference type="InterPro" id="IPR018359">
    <property type="entry name" value="Bromodomain_CS"/>
</dbReference>
<dbReference type="FunFam" id="3.30.40.10:FF:000300">
    <property type="entry name" value="Bromodomain adjacent to zinc finger domain protein 1A"/>
    <property type="match status" value="1"/>
</dbReference>
<evidence type="ECO:0000313" key="18">
    <source>
        <dbReference type="EMBL" id="KAK3538113.1"/>
    </source>
</evidence>
<comment type="subcellular location">
    <subcellularLocation>
        <location evidence="1">Nucleus</location>
    </subcellularLocation>
</comment>
<dbReference type="InterPro" id="IPR001487">
    <property type="entry name" value="Bromodomain"/>
</dbReference>
<dbReference type="SMART" id="SM00249">
    <property type="entry name" value="PHD"/>
    <property type="match status" value="1"/>
</dbReference>
<dbReference type="GO" id="GO:0008270">
    <property type="term" value="F:zinc ion binding"/>
    <property type="evidence" value="ECO:0007669"/>
    <property type="project" value="UniProtKB-KW"/>
</dbReference>
<keyword evidence="5 14" id="KW-0863">Zinc-finger</keyword>
<dbReference type="AlphaFoldDB" id="A0AAE0R1C3"/>
<feature type="region of interest" description="Disordered" evidence="15">
    <location>
        <begin position="307"/>
        <end position="327"/>
    </location>
</feature>
<feature type="compositionally biased region" description="Basic and acidic residues" evidence="15">
    <location>
        <begin position="55"/>
        <end position="99"/>
    </location>
</feature>
<dbReference type="InterPro" id="IPR047171">
    <property type="entry name" value="BAZ1A"/>
</dbReference>
<evidence type="ECO:0000259" key="17">
    <source>
        <dbReference type="PROSITE" id="PS50016"/>
    </source>
</evidence>
<comment type="caution">
    <text evidence="18">The sequence shown here is derived from an EMBL/GenBank/DDBJ whole genome shotgun (WGS) entry which is preliminary data.</text>
</comment>
<evidence type="ECO:0000256" key="5">
    <source>
        <dbReference type="ARBA" id="ARBA00022771"/>
    </source>
</evidence>
<dbReference type="PROSITE" id="PS00633">
    <property type="entry name" value="BROMODOMAIN_1"/>
    <property type="match status" value="1"/>
</dbReference>
<dbReference type="Gene3D" id="1.20.920.10">
    <property type="entry name" value="Bromodomain-like"/>
    <property type="match status" value="1"/>
</dbReference>
<accession>A0AAE0R1C3</accession>
<dbReference type="GO" id="GO:0000228">
    <property type="term" value="C:nuclear chromosome"/>
    <property type="evidence" value="ECO:0007669"/>
    <property type="project" value="TreeGrafter"/>
</dbReference>
<protein>
    <recommendedName>
        <fullName evidence="12">Bromodomain adjacent to zinc finger domain protein 1A</fullName>
    </recommendedName>
</protein>
<feature type="compositionally biased region" description="Low complexity" evidence="15">
    <location>
        <begin position="427"/>
        <end position="440"/>
    </location>
</feature>
<keyword evidence="3" id="KW-0597">Phosphoprotein</keyword>
<dbReference type="GO" id="GO:0006355">
    <property type="term" value="P:regulation of DNA-templated transcription"/>
    <property type="evidence" value="ECO:0007669"/>
    <property type="project" value="TreeGrafter"/>
</dbReference>
<evidence type="ECO:0000256" key="12">
    <source>
        <dbReference type="ARBA" id="ARBA00068253"/>
    </source>
</evidence>
<evidence type="ECO:0000256" key="1">
    <source>
        <dbReference type="ARBA" id="ARBA00004123"/>
    </source>
</evidence>
<dbReference type="PANTHER" id="PTHR46510:SF1">
    <property type="entry name" value="BROMODOMAIN ADJACENT TO ZINC FINGER DOMAIN PROTEIN 1A"/>
    <property type="match status" value="1"/>
</dbReference>
<evidence type="ECO:0000256" key="9">
    <source>
        <dbReference type="ARBA" id="ARBA00023117"/>
    </source>
</evidence>
<sequence>MAHHPNDISIAITGEKLKLLHALCGKLLTLISTRDFIEDCADEQRAAKMELRELKAEQHRREREEAANRVRKRKEEKLREQEQKLKEKHEKLKEEEVRNGTHATGDEMDTSTESQEGPAADQTEDEGEHAHHGKSLKANGSTPKGKQASEEELKNGVSPEELQQQQLKEKELLERIHKAAMCTYILPLGRDRFYRRYWLFPSTGALFVEDDFFGLTEDMLEPRPVPEPKTEDLSAQSPVKTEEQAKEQRSYQSTLAPVNRPNQWAFYCTSAELEQLIEALNPRGHRESALKETLAQEKERINQLLSNTSAERYHHSDQAPSETKGSTVKVKNVSTLLESTVPAERHMENRLRDLLLDIEDRIYQGTLGSIKGVERSAWRAALENGNYDLLASEGKDIWVVNGEEEAMDIEENHLRVKDRLQELKNESQSAASTSASTPQPVNNNVHYLARALAQIEQGIERKFLKAPLGDEESKKDQKTKKKEKKKDDEQSSEKDDGSECGRQVKTVLERWRESLLTCSSLSQLFLHLSTLERSVLWAKSILNARCKVCRRKGDSENMLLCDGCDRGHHIYCVRPKLKAVPSEDWFCPECRPKQRSHRINSRQRSSIDSEEELEEEQSEEEVEESEEEEEEEEEFEDEESEVEEKESGSRKAAVKLPLQTSKGPRSSSRSRQAESNHSTPQSQQNTPKQTNPSVKVGSKSTGKKATPVSNGRPPPRAGSRSSARLSLEVLSANGTSNKSSPHPSPATAHTESRKRTSTAEVSPKNKMSLAPSNSSSGRRCSGRNLGVHELSVCEQLTVDLVRHEDSWPFMKLVSRTQVPDYYDIIKKPIALSIIREKVNNCEYKTASEYIDDVELMFSNCLEYNPRNTGEAKAGIRLQAFFQSELQRLGLAERTSPPQKRSRM</sequence>
<evidence type="ECO:0000256" key="11">
    <source>
        <dbReference type="ARBA" id="ARBA00023242"/>
    </source>
</evidence>
<organism evidence="18 19">
    <name type="scientific">Hemibagrus guttatus</name>
    <dbReference type="NCBI Taxonomy" id="175788"/>
    <lineage>
        <taxon>Eukaryota</taxon>
        <taxon>Metazoa</taxon>
        <taxon>Chordata</taxon>
        <taxon>Craniata</taxon>
        <taxon>Vertebrata</taxon>
        <taxon>Euteleostomi</taxon>
        <taxon>Actinopterygii</taxon>
        <taxon>Neopterygii</taxon>
        <taxon>Teleostei</taxon>
        <taxon>Ostariophysi</taxon>
        <taxon>Siluriformes</taxon>
        <taxon>Bagridae</taxon>
        <taxon>Hemibagrus</taxon>
    </lineage>
</organism>
<dbReference type="InterPro" id="IPR001965">
    <property type="entry name" value="Znf_PHD"/>
</dbReference>
<feature type="region of interest" description="Disordered" evidence="15">
    <location>
        <begin position="55"/>
        <end position="165"/>
    </location>
</feature>
<dbReference type="SUPFAM" id="SSF57903">
    <property type="entry name" value="FYVE/PHD zinc finger"/>
    <property type="match status" value="1"/>
</dbReference>
<feature type="region of interest" description="Disordered" evidence="15">
    <location>
        <begin position="466"/>
        <end position="499"/>
    </location>
</feature>
<dbReference type="GO" id="GO:0045740">
    <property type="term" value="P:positive regulation of DNA replication"/>
    <property type="evidence" value="ECO:0007669"/>
    <property type="project" value="TreeGrafter"/>
</dbReference>
<evidence type="ECO:0000259" key="16">
    <source>
        <dbReference type="PROSITE" id="PS50014"/>
    </source>
</evidence>
<feature type="compositionally biased region" description="Basic and acidic residues" evidence="15">
    <location>
        <begin position="221"/>
        <end position="232"/>
    </location>
</feature>
<keyword evidence="11" id="KW-0539">Nucleus</keyword>
<dbReference type="InterPro" id="IPR019786">
    <property type="entry name" value="Zinc_finger_PHD-type_CS"/>
</dbReference>
<feature type="compositionally biased region" description="Polar residues" evidence="15">
    <location>
        <begin position="732"/>
        <end position="741"/>
    </location>
</feature>
<comment type="similarity">
    <text evidence="2">Belongs to the WAL family.</text>
</comment>
<dbReference type="PROSITE" id="PS50016">
    <property type="entry name" value="ZF_PHD_2"/>
    <property type="match status" value="1"/>
</dbReference>
<evidence type="ECO:0000313" key="19">
    <source>
        <dbReference type="Proteomes" id="UP001274896"/>
    </source>
</evidence>
<evidence type="ECO:0000256" key="7">
    <source>
        <dbReference type="ARBA" id="ARBA00023015"/>
    </source>
</evidence>
<dbReference type="PANTHER" id="PTHR46510">
    <property type="entry name" value="BROMODOMAIN ADJACENT TO ZINC FINGER DOMAIN PROTEIN 1A"/>
    <property type="match status" value="1"/>
</dbReference>
<feature type="compositionally biased region" description="Polar residues" evidence="15">
    <location>
        <begin position="658"/>
        <end position="692"/>
    </location>
</feature>
<keyword evidence="7" id="KW-0805">Transcription regulation</keyword>
<dbReference type="InterPro" id="IPR019787">
    <property type="entry name" value="Znf_PHD-finger"/>
</dbReference>
<dbReference type="SMART" id="SM00297">
    <property type="entry name" value="BROMO"/>
    <property type="match status" value="1"/>
</dbReference>
<dbReference type="SUPFAM" id="SSF47370">
    <property type="entry name" value="Bromodomain"/>
    <property type="match status" value="1"/>
</dbReference>
<dbReference type="GO" id="GO:0003677">
    <property type="term" value="F:DNA binding"/>
    <property type="evidence" value="ECO:0007669"/>
    <property type="project" value="TreeGrafter"/>
</dbReference>
<feature type="region of interest" description="Disordered" evidence="15">
    <location>
        <begin position="598"/>
        <end position="780"/>
    </location>
</feature>
<evidence type="ECO:0000256" key="6">
    <source>
        <dbReference type="ARBA" id="ARBA00022833"/>
    </source>
</evidence>
<evidence type="ECO:0000256" key="15">
    <source>
        <dbReference type="SAM" id="MobiDB-lite"/>
    </source>
</evidence>
<dbReference type="GO" id="GO:0008623">
    <property type="term" value="C:CHRAC"/>
    <property type="evidence" value="ECO:0007669"/>
    <property type="project" value="TreeGrafter"/>
</dbReference>
<feature type="region of interest" description="Disordered" evidence="15">
    <location>
        <begin position="423"/>
        <end position="442"/>
    </location>
</feature>
<dbReference type="InterPro" id="IPR028942">
    <property type="entry name" value="WHIM1_dom"/>
</dbReference>
<evidence type="ECO:0000256" key="4">
    <source>
        <dbReference type="ARBA" id="ARBA00022723"/>
    </source>
</evidence>